<evidence type="ECO:0000256" key="1">
    <source>
        <dbReference type="ARBA" id="ARBA00004123"/>
    </source>
</evidence>
<proteinExistence type="predicted"/>
<dbReference type="PANTHER" id="PTHR11945">
    <property type="entry name" value="MADS BOX PROTEIN"/>
    <property type="match status" value="1"/>
</dbReference>
<organism evidence="7 8">
    <name type="scientific">Hibiscus syriacus</name>
    <name type="common">Rose of Sharon</name>
    <dbReference type="NCBI Taxonomy" id="106335"/>
    <lineage>
        <taxon>Eukaryota</taxon>
        <taxon>Viridiplantae</taxon>
        <taxon>Streptophyta</taxon>
        <taxon>Embryophyta</taxon>
        <taxon>Tracheophyta</taxon>
        <taxon>Spermatophyta</taxon>
        <taxon>Magnoliopsida</taxon>
        <taxon>eudicotyledons</taxon>
        <taxon>Gunneridae</taxon>
        <taxon>Pentapetalae</taxon>
        <taxon>rosids</taxon>
        <taxon>malvids</taxon>
        <taxon>Malvales</taxon>
        <taxon>Malvaceae</taxon>
        <taxon>Malvoideae</taxon>
        <taxon>Hibiscus</taxon>
    </lineage>
</organism>
<dbReference type="GO" id="GO:0000978">
    <property type="term" value="F:RNA polymerase II cis-regulatory region sequence-specific DNA binding"/>
    <property type="evidence" value="ECO:0007669"/>
    <property type="project" value="TreeGrafter"/>
</dbReference>
<dbReference type="Pfam" id="PF00319">
    <property type="entry name" value="SRF-TF"/>
    <property type="match status" value="2"/>
</dbReference>
<feature type="domain" description="MADS-box" evidence="6">
    <location>
        <begin position="1"/>
        <end position="51"/>
    </location>
</feature>
<evidence type="ECO:0000313" key="8">
    <source>
        <dbReference type="Proteomes" id="UP000436088"/>
    </source>
</evidence>
<dbReference type="SUPFAM" id="SSF55455">
    <property type="entry name" value="SRF-like"/>
    <property type="match status" value="2"/>
</dbReference>
<dbReference type="PRINTS" id="PR00404">
    <property type="entry name" value="MADSDOMAIN"/>
</dbReference>
<keyword evidence="2" id="KW-0805">Transcription regulation</keyword>
<dbReference type="SMART" id="SM00432">
    <property type="entry name" value="MADS"/>
    <property type="match status" value="2"/>
</dbReference>
<comment type="subcellular location">
    <subcellularLocation>
        <location evidence="1">Nucleus</location>
    </subcellularLocation>
</comment>
<keyword evidence="4" id="KW-0804">Transcription</keyword>
<keyword evidence="3" id="KW-0238">DNA-binding</keyword>
<dbReference type="GO" id="GO:0000981">
    <property type="term" value="F:DNA-binding transcription factor activity, RNA polymerase II-specific"/>
    <property type="evidence" value="ECO:0007669"/>
    <property type="project" value="TreeGrafter"/>
</dbReference>
<evidence type="ECO:0000256" key="2">
    <source>
        <dbReference type="ARBA" id="ARBA00023015"/>
    </source>
</evidence>
<keyword evidence="5" id="KW-0539">Nucleus</keyword>
<evidence type="ECO:0000256" key="5">
    <source>
        <dbReference type="ARBA" id="ARBA00023242"/>
    </source>
</evidence>
<name>A0A6A2XQ87_HIBSY</name>
<dbReference type="AlphaFoldDB" id="A0A6A2XQ87"/>
<sequence length="211" mass="23446">MARKRVKLAYIIDAAARKAAYRKIKKGLAKKLSELTTLCGTETCAVIYSPTCDYQPEVWPSAAGAQHLFSEFKALPDIERSRLAECEGGGFGRAGKIKIAYITNAAARKATCKKRKKGLMKKLSELTTLCGIEACAVLYPPPGCVSQPEAWPSAAVAHRLLSEYKNLPEFQNVKEEDLDELRLLIEQNLKDINNRVHALINAHVLWGKQEY</sequence>
<feature type="domain" description="MADS-box" evidence="6">
    <location>
        <begin position="95"/>
        <end position="143"/>
    </location>
</feature>
<dbReference type="Proteomes" id="UP000436088">
    <property type="component" value="Unassembled WGS sequence"/>
</dbReference>
<dbReference type="PANTHER" id="PTHR11945:SF387">
    <property type="entry name" value="AGAMOUS-LIKE MADS-BOX PROTEIN AGL80"/>
    <property type="match status" value="1"/>
</dbReference>
<keyword evidence="8" id="KW-1185">Reference proteome</keyword>
<gene>
    <name evidence="7" type="ORF">F3Y22_tig00111402pilonHSYRG00051</name>
</gene>
<dbReference type="InterPro" id="IPR002100">
    <property type="entry name" value="TF_MADSbox"/>
</dbReference>
<accession>A0A6A2XQ87</accession>
<protein>
    <recommendedName>
        <fullName evidence="6">MADS-box domain-containing protein</fullName>
    </recommendedName>
</protein>
<dbReference type="PROSITE" id="PS50066">
    <property type="entry name" value="MADS_BOX_2"/>
    <property type="match status" value="2"/>
</dbReference>
<dbReference type="EMBL" id="VEPZ02001331">
    <property type="protein sequence ID" value="KAE8678661.1"/>
    <property type="molecule type" value="Genomic_DNA"/>
</dbReference>
<dbReference type="GO" id="GO:0005634">
    <property type="term" value="C:nucleus"/>
    <property type="evidence" value="ECO:0007669"/>
    <property type="project" value="UniProtKB-SubCell"/>
</dbReference>
<dbReference type="GO" id="GO:0046983">
    <property type="term" value="F:protein dimerization activity"/>
    <property type="evidence" value="ECO:0007669"/>
    <property type="project" value="InterPro"/>
</dbReference>
<evidence type="ECO:0000256" key="4">
    <source>
        <dbReference type="ARBA" id="ARBA00023163"/>
    </source>
</evidence>
<evidence type="ECO:0000259" key="6">
    <source>
        <dbReference type="PROSITE" id="PS50066"/>
    </source>
</evidence>
<evidence type="ECO:0000313" key="7">
    <source>
        <dbReference type="EMBL" id="KAE8678661.1"/>
    </source>
</evidence>
<reference evidence="7" key="1">
    <citation type="submission" date="2019-09" db="EMBL/GenBank/DDBJ databases">
        <title>Draft genome information of white flower Hibiscus syriacus.</title>
        <authorList>
            <person name="Kim Y.-M."/>
        </authorList>
    </citation>
    <scope>NUCLEOTIDE SEQUENCE [LARGE SCALE GENOMIC DNA]</scope>
    <source>
        <strain evidence="7">YM2019G1</strain>
    </source>
</reference>
<evidence type="ECO:0000256" key="3">
    <source>
        <dbReference type="ARBA" id="ARBA00023125"/>
    </source>
</evidence>
<dbReference type="InterPro" id="IPR036879">
    <property type="entry name" value="TF_MADSbox_sf"/>
</dbReference>
<dbReference type="Gene3D" id="3.40.1810.10">
    <property type="entry name" value="Transcription factor, MADS-box"/>
    <property type="match status" value="2"/>
</dbReference>
<comment type="caution">
    <text evidence="7">The sequence shown here is derived from an EMBL/GenBank/DDBJ whole genome shotgun (WGS) entry which is preliminary data.</text>
</comment>